<comment type="catalytic activity">
    <reaction evidence="6">
        <text>a 2'-deoxycytidine in DNA + S-adenosyl-L-methionine = a 5-methyl-2'-deoxycytidine in DNA + S-adenosyl-L-homocysteine + H(+)</text>
        <dbReference type="Rhea" id="RHEA:13681"/>
        <dbReference type="Rhea" id="RHEA-COMP:11369"/>
        <dbReference type="Rhea" id="RHEA-COMP:11370"/>
        <dbReference type="ChEBI" id="CHEBI:15378"/>
        <dbReference type="ChEBI" id="CHEBI:57856"/>
        <dbReference type="ChEBI" id="CHEBI:59789"/>
        <dbReference type="ChEBI" id="CHEBI:85452"/>
        <dbReference type="ChEBI" id="CHEBI:85454"/>
        <dbReference type="EC" id="2.1.1.37"/>
    </reaction>
</comment>
<keyword evidence="2 7" id="KW-0489">Methyltransferase</keyword>
<feature type="active site" evidence="7">
    <location>
        <position position="93"/>
    </location>
</feature>
<evidence type="ECO:0000256" key="6">
    <source>
        <dbReference type="ARBA" id="ARBA00047422"/>
    </source>
</evidence>
<evidence type="ECO:0000256" key="3">
    <source>
        <dbReference type="ARBA" id="ARBA00022679"/>
    </source>
</evidence>
<proteinExistence type="inferred from homology"/>
<keyword evidence="4 7" id="KW-0949">S-adenosyl-L-methionine</keyword>
<dbReference type="PANTHER" id="PTHR10629:SF52">
    <property type="entry name" value="DNA (CYTOSINE-5)-METHYLTRANSFERASE 1"/>
    <property type="match status" value="1"/>
</dbReference>
<comment type="caution">
    <text evidence="8">The sequence shown here is derived from an EMBL/GenBank/DDBJ whole genome shotgun (WGS) entry which is preliminary data.</text>
</comment>
<dbReference type="RefSeq" id="WP_380908781.1">
    <property type="nucleotide sequence ID" value="NZ_JBHTLS010000009.1"/>
</dbReference>
<dbReference type="SUPFAM" id="SSF53335">
    <property type="entry name" value="S-adenosyl-L-methionine-dependent methyltransferases"/>
    <property type="match status" value="1"/>
</dbReference>
<organism evidence="8 9">
    <name type="scientific">Sphingobium olei</name>
    <dbReference type="NCBI Taxonomy" id="420955"/>
    <lineage>
        <taxon>Bacteria</taxon>
        <taxon>Pseudomonadati</taxon>
        <taxon>Pseudomonadota</taxon>
        <taxon>Alphaproteobacteria</taxon>
        <taxon>Sphingomonadales</taxon>
        <taxon>Sphingomonadaceae</taxon>
        <taxon>Sphingobium</taxon>
    </lineage>
</organism>
<evidence type="ECO:0000256" key="4">
    <source>
        <dbReference type="ARBA" id="ARBA00022691"/>
    </source>
</evidence>
<dbReference type="GO" id="GO:0003886">
    <property type="term" value="F:DNA (cytosine-5-)-methyltransferase activity"/>
    <property type="evidence" value="ECO:0007669"/>
    <property type="project" value="UniProtKB-EC"/>
</dbReference>
<keyword evidence="5" id="KW-0680">Restriction system</keyword>
<evidence type="ECO:0000313" key="8">
    <source>
        <dbReference type="EMBL" id="MFD1103737.1"/>
    </source>
</evidence>
<dbReference type="GO" id="GO:0032259">
    <property type="term" value="P:methylation"/>
    <property type="evidence" value="ECO:0007669"/>
    <property type="project" value="UniProtKB-KW"/>
</dbReference>
<evidence type="ECO:0000313" key="9">
    <source>
        <dbReference type="Proteomes" id="UP001597203"/>
    </source>
</evidence>
<keyword evidence="9" id="KW-1185">Reference proteome</keyword>
<name>A0ABW3NWG0_9SPHN</name>
<gene>
    <name evidence="8" type="ORF">ACFQ24_02230</name>
</gene>
<evidence type="ECO:0000256" key="5">
    <source>
        <dbReference type="ARBA" id="ARBA00022747"/>
    </source>
</evidence>
<dbReference type="Pfam" id="PF00145">
    <property type="entry name" value="DNA_methylase"/>
    <property type="match status" value="1"/>
</dbReference>
<dbReference type="PANTHER" id="PTHR10629">
    <property type="entry name" value="CYTOSINE-SPECIFIC METHYLTRANSFERASE"/>
    <property type="match status" value="1"/>
</dbReference>
<dbReference type="InterPro" id="IPR050390">
    <property type="entry name" value="C5-Methyltransferase"/>
</dbReference>
<sequence>MELNIVDLRTEPNDLRGISLCAGYAGLDLGLHIAEPGYRTVAFVEREAHAAATLVARMEDASLAPAPIWDDLKSFDGRPWRGRVHIVSAGYPCQPFSFAGARRGEEDPRHLWPEVARIVDEVQPEWVFCENVEGHISLGLADVAAELRGMGYTPKAGMFSAREAGASHVRRRVFLLAHANGERRGIFSGSGDCGPGADNDGAFRLLDGEWWTVRPQHVGAQLDVAVVDDEGAGLDACRQIDRIFPPGPGEFQEWDRILHRRPDLQPALLRSDDGVADRVERSRAAGNGVCSLAAAVAWKTLSAAHLGRAAAP</sequence>
<dbReference type="InterPro" id="IPR029063">
    <property type="entry name" value="SAM-dependent_MTases_sf"/>
</dbReference>
<dbReference type="PROSITE" id="PS51679">
    <property type="entry name" value="SAM_MT_C5"/>
    <property type="match status" value="1"/>
</dbReference>
<accession>A0ABW3NWG0</accession>
<dbReference type="InterPro" id="IPR001525">
    <property type="entry name" value="C5_MeTfrase"/>
</dbReference>
<keyword evidence="3 7" id="KW-0808">Transferase</keyword>
<reference evidence="9" key="1">
    <citation type="journal article" date="2019" name="Int. J. Syst. Evol. Microbiol.">
        <title>The Global Catalogue of Microorganisms (GCM) 10K type strain sequencing project: providing services to taxonomists for standard genome sequencing and annotation.</title>
        <authorList>
            <consortium name="The Broad Institute Genomics Platform"/>
            <consortium name="The Broad Institute Genome Sequencing Center for Infectious Disease"/>
            <person name="Wu L."/>
            <person name="Ma J."/>
        </authorList>
    </citation>
    <scope>NUCLEOTIDE SEQUENCE [LARGE SCALE GENOMIC DNA]</scope>
    <source>
        <strain evidence="9">CCUG 54329</strain>
    </source>
</reference>
<evidence type="ECO:0000256" key="2">
    <source>
        <dbReference type="ARBA" id="ARBA00022603"/>
    </source>
</evidence>
<dbReference type="Proteomes" id="UP001597203">
    <property type="component" value="Unassembled WGS sequence"/>
</dbReference>
<dbReference type="EC" id="2.1.1.37" evidence="1"/>
<dbReference type="EMBL" id="JBHTLS010000009">
    <property type="protein sequence ID" value="MFD1103737.1"/>
    <property type="molecule type" value="Genomic_DNA"/>
</dbReference>
<dbReference type="PRINTS" id="PR00105">
    <property type="entry name" value="C5METTRFRASE"/>
</dbReference>
<comment type="similarity">
    <text evidence="7">Belongs to the class I-like SAM-binding methyltransferase superfamily. C5-methyltransferase family.</text>
</comment>
<evidence type="ECO:0000256" key="1">
    <source>
        <dbReference type="ARBA" id="ARBA00011975"/>
    </source>
</evidence>
<protein>
    <recommendedName>
        <fullName evidence="1">DNA (cytosine-5-)-methyltransferase</fullName>
        <ecNumber evidence="1">2.1.1.37</ecNumber>
    </recommendedName>
</protein>
<dbReference type="Gene3D" id="3.40.50.150">
    <property type="entry name" value="Vaccinia Virus protein VP39"/>
    <property type="match status" value="1"/>
</dbReference>
<evidence type="ECO:0000256" key="7">
    <source>
        <dbReference type="PROSITE-ProRule" id="PRU01016"/>
    </source>
</evidence>